<dbReference type="SUPFAM" id="SSF109604">
    <property type="entry name" value="HD-domain/PDEase-like"/>
    <property type="match status" value="1"/>
</dbReference>
<dbReference type="Gene3D" id="1.10.3210.10">
    <property type="entry name" value="Hypothetical protein af1432"/>
    <property type="match status" value="1"/>
</dbReference>
<sequence length="184" mass="21033">METDVLRLEVDRRLAPWFSHLGGDRTAYTNHVLRVIRLCDLLGERAGLDFVPSDREEFCTAVAFHDLGVWSANTFDYLAPSEQLAVDWLREHAREDLIPLVTTMIDDHHKLRPAADPADPVELLRRADAIDVEMAVLGRFGVRRGDYRALVAEFPEAGFHLRLLQFGAKRLRTHPLSPLPMIKW</sequence>
<organism evidence="2 3">
    <name type="scientific">Nocardia huaxiensis</name>
    <dbReference type="NCBI Taxonomy" id="2755382"/>
    <lineage>
        <taxon>Bacteria</taxon>
        <taxon>Bacillati</taxon>
        <taxon>Actinomycetota</taxon>
        <taxon>Actinomycetes</taxon>
        <taxon>Mycobacteriales</taxon>
        <taxon>Nocardiaceae</taxon>
        <taxon>Nocardia</taxon>
    </lineage>
</organism>
<dbReference type="Pfam" id="PF01966">
    <property type="entry name" value="HD"/>
    <property type="match status" value="1"/>
</dbReference>
<reference evidence="2 3" key="1">
    <citation type="submission" date="2020-07" db="EMBL/GenBank/DDBJ databases">
        <authorList>
            <person name="Zhuang K."/>
            <person name="Ran Y."/>
        </authorList>
    </citation>
    <scope>NUCLEOTIDE SEQUENCE [LARGE SCALE GENOMIC DNA]</scope>
    <source>
        <strain evidence="2 3">WCH-YHL-001</strain>
    </source>
</reference>
<dbReference type="RefSeq" id="WP_181580188.1">
    <property type="nucleotide sequence ID" value="NZ_CP059399.1"/>
</dbReference>
<evidence type="ECO:0000313" key="3">
    <source>
        <dbReference type="Proteomes" id="UP000515512"/>
    </source>
</evidence>
<evidence type="ECO:0000313" key="2">
    <source>
        <dbReference type="EMBL" id="QLY28982.1"/>
    </source>
</evidence>
<dbReference type="AlphaFoldDB" id="A0A7D6V9K8"/>
<accession>A0A7D6V9K8</accession>
<dbReference type="InterPro" id="IPR006674">
    <property type="entry name" value="HD_domain"/>
</dbReference>
<name>A0A7D6V9K8_9NOCA</name>
<dbReference type="KEGG" id="nhu:H0264_27180"/>
<feature type="domain" description="HD" evidence="1">
    <location>
        <begin position="30"/>
        <end position="131"/>
    </location>
</feature>
<dbReference type="EMBL" id="CP059399">
    <property type="protein sequence ID" value="QLY28982.1"/>
    <property type="molecule type" value="Genomic_DNA"/>
</dbReference>
<keyword evidence="3" id="KW-1185">Reference proteome</keyword>
<dbReference type="Proteomes" id="UP000515512">
    <property type="component" value="Chromosome"/>
</dbReference>
<protein>
    <recommendedName>
        <fullName evidence="1">HD domain-containing protein</fullName>
    </recommendedName>
</protein>
<gene>
    <name evidence="2" type="ORF">H0264_27180</name>
</gene>
<evidence type="ECO:0000259" key="1">
    <source>
        <dbReference type="Pfam" id="PF01966"/>
    </source>
</evidence>
<proteinExistence type="predicted"/>